<dbReference type="PANTHER" id="PTHR42886:SF29">
    <property type="entry name" value="PUMMELIG, ISOFORM A"/>
    <property type="match status" value="1"/>
</dbReference>
<comment type="caution">
    <text evidence="3">The sequence shown here is derived from an EMBL/GenBank/DDBJ whole genome shotgun (WGS) entry which is preliminary data.</text>
</comment>
<dbReference type="InterPro" id="IPR000073">
    <property type="entry name" value="AB_hydrolase_1"/>
</dbReference>
<dbReference type="InterPro" id="IPR029058">
    <property type="entry name" value="AB_hydrolase_fold"/>
</dbReference>
<evidence type="ECO:0000259" key="2">
    <source>
        <dbReference type="Pfam" id="PF12697"/>
    </source>
</evidence>
<dbReference type="Gene3D" id="3.40.50.1820">
    <property type="entry name" value="alpha/beta hydrolase"/>
    <property type="match status" value="1"/>
</dbReference>
<proteinExistence type="inferred from homology"/>
<name>A0ABR4CQD4_9HELO</name>
<reference evidence="3 4" key="1">
    <citation type="journal article" date="2024" name="Commun. Biol.">
        <title>Comparative genomic analysis of thermophilic fungi reveals convergent evolutionary adaptations and gene losses.</title>
        <authorList>
            <person name="Steindorff A.S."/>
            <person name="Aguilar-Pontes M.V."/>
            <person name="Robinson A.J."/>
            <person name="Andreopoulos B."/>
            <person name="LaButti K."/>
            <person name="Kuo A."/>
            <person name="Mondo S."/>
            <person name="Riley R."/>
            <person name="Otillar R."/>
            <person name="Haridas S."/>
            <person name="Lipzen A."/>
            <person name="Grimwood J."/>
            <person name="Schmutz J."/>
            <person name="Clum A."/>
            <person name="Reid I.D."/>
            <person name="Moisan M.C."/>
            <person name="Butler G."/>
            <person name="Nguyen T.T.M."/>
            <person name="Dewar K."/>
            <person name="Conant G."/>
            <person name="Drula E."/>
            <person name="Henrissat B."/>
            <person name="Hansel C."/>
            <person name="Singer S."/>
            <person name="Hutchinson M.I."/>
            <person name="de Vries R.P."/>
            <person name="Natvig D.O."/>
            <person name="Powell A.J."/>
            <person name="Tsang A."/>
            <person name="Grigoriev I.V."/>
        </authorList>
    </citation>
    <scope>NUCLEOTIDE SEQUENCE [LARGE SCALE GENOMIC DNA]</scope>
    <source>
        <strain evidence="3 4">CBS 494.80</strain>
    </source>
</reference>
<dbReference type="PANTHER" id="PTHR42886">
    <property type="entry name" value="RE40534P-RELATED"/>
    <property type="match status" value="1"/>
</dbReference>
<gene>
    <name evidence="3" type="ORF">VTL71DRAFT_11398</name>
</gene>
<dbReference type="EMBL" id="JAZHXI010000004">
    <property type="protein sequence ID" value="KAL2072055.1"/>
    <property type="molecule type" value="Genomic_DNA"/>
</dbReference>
<comment type="similarity">
    <text evidence="1">Belongs to the peptidase S33 family. ABHD4/ABHD5 subfamily.</text>
</comment>
<protein>
    <recommendedName>
        <fullName evidence="2">AB hydrolase-1 domain-containing protein</fullName>
    </recommendedName>
</protein>
<dbReference type="Pfam" id="PF12697">
    <property type="entry name" value="Abhydrolase_6"/>
    <property type="match status" value="1"/>
</dbReference>
<evidence type="ECO:0000313" key="4">
    <source>
        <dbReference type="Proteomes" id="UP001595075"/>
    </source>
</evidence>
<keyword evidence="4" id="KW-1185">Reference proteome</keyword>
<organism evidence="3 4">
    <name type="scientific">Oculimacula yallundae</name>
    <dbReference type="NCBI Taxonomy" id="86028"/>
    <lineage>
        <taxon>Eukaryota</taxon>
        <taxon>Fungi</taxon>
        <taxon>Dikarya</taxon>
        <taxon>Ascomycota</taxon>
        <taxon>Pezizomycotina</taxon>
        <taxon>Leotiomycetes</taxon>
        <taxon>Helotiales</taxon>
        <taxon>Ploettnerulaceae</taxon>
        <taxon>Oculimacula</taxon>
    </lineage>
</organism>
<evidence type="ECO:0000256" key="1">
    <source>
        <dbReference type="ARBA" id="ARBA00038097"/>
    </source>
</evidence>
<sequence>MGDRHTLLFSAPATSPHPVDLPSHITRYYIPTLLGTLELLAAEPAQPSSTKPRKKAILFQHGGFGSAAVFIPFLSYFSQSQHPCYALSVRGHGASWTPSYFRMVWGYSKLDFAHDLQAGLAFVQDLEAKRRQKSVSEVAEDIVLVGHSAGGGLVQDLLSQGMGKVGGLVIMAGFPNFGGWRVYWNWFKMDPWFVPRYYLRDLWHSRSPLSSTTLVHNAFFCPSYPVSEVKKFETLLPEYESMVWPLQMMLRFVDVGKVLGNIIGWTKGGKRVLVIAGEKDPLMVVDLMRRMAAEYRIAVNGNWTSLVGESESTVNVGADVVGLEVVGGSGHHLQNDIYWEDCAEKILAFVEQV</sequence>
<accession>A0ABR4CQD4</accession>
<dbReference type="SUPFAM" id="SSF53474">
    <property type="entry name" value="alpha/beta-Hydrolases"/>
    <property type="match status" value="1"/>
</dbReference>
<evidence type="ECO:0000313" key="3">
    <source>
        <dbReference type="EMBL" id="KAL2072055.1"/>
    </source>
</evidence>
<dbReference type="Proteomes" id="UP001595075">
    <property type="component" value="Unassembled WGS sequence"/>
</dbReference>
<feature type="domain" description="AB hydrolase-1" evidence="2">
    <location>
        <begin position="61"/>
        <end position="297"/>
    </location>
</feature>